<name>A0A0L0FDL3_9EUKA</name>
<evidence type="ECO:0000256" key="1">
    <source>
        <dbReference type="SAM" id="MobiDB-lite"/>
    </source>
</evidence>
<reference evidence="2 3" key="1">
    <citation type="submission" date="2011-02" db="EMBL/GenBank/DDBJ databases">
        <title>The Genome Sequence of Sphaeroforma arctica JP610.</title>
        <authorList>
            <consortium name="The Broad Institute Genome Sequencing Platform"/>
            <person name="Russ C."/>
            <person name="Cuomo C."/>
            <person name="Young S.K."/>
            <person name="Zeng Q."/>
            <person name="Gargeya S."/>
            <person name="Alvarado L."/>
            <person name="Berlin A."/>
            <person name="Chapman S.B."/>
            <person name="Chen Z."/>
            <person name="Freedman E."/>
            <person name="Gellesch M."/>
            <person name="Goldberg J."/>
            <person name="Griggs A."/>
            <person name="Gujja S."/>
            <person name="Heilman E."/>
            <person name="Heiman D."/>
            <person name="Howarth C."/>
            <person name="Mehta T."/>
            <person name="Neiman D."/>
            <person name="Pearson M."/>
            <person name="Roberts A."/>
            <person name="Saif S."/>
            <person name="Shea T."/>
            <person name="Shenoy N."/>
            <person name="Sisk P."/>
            <person name="Stolte C."/>
            <person name="Sykes S."/>
            <person name="White J."/>
            <person name="Yandava C."/>
            <person name="Burger G."/>
            <person name="Gray M.W."/>
            <person name="Holland P.W.H."/>
            <person name="King N."/>
            <person name="Lang F.B.F."/>
            <person name="Roger A.J."/>
            <person name="Ruiz-Trillo I."/>
            <person name="Haas B."/>
            <person name="Nusbaum C."/>
            <person name="Birren B."/>
        </authorList>
    </citation>
    <scope>NUCLEOTIDE SEQUENCE [LARGE SCALE GENOMIC DNA]</scope>
    <source>
        <strain evidence="2 3">JP610</strain>
    </source>
</reference>
<gene>
    <name evidence="2" type="ORF">SARC_12604</name>
</gene>
<dbReference type="EMBL" id="KQ244030">
    <property type="protein sequence ID" value="KNC74857.1"/>
    <property type="molecule type" value="Genomic_DNA"/>
</dbReference>
<feature type="region of interest" description="Disordered" evidence="1">
    <location>
        <begin position="1"/>
        <end position="28"/>
    </location>
</feature>
<organism evidence="2 3">
    <name type="scientific">Sphaeroforma arctica JP610</name>
    <dbReference type="NCBI Taxonomy" id="667725"/>
    <lineage>
        <taxon>Eukaryota</taxon>
        <taxon>Ichthyosporea</taxon>
        <taxon>Ichthyophonida</taxon>
        <taxon>Sphaeroforma</taxon>
    </lineage>
</organism>
<protein>
    <submittedName>
        <fullName evidence="2">Uncharacterized protein</fullName>
    </submittedName>
</protein>
<feature type="region of interest" description="Disordered" evidence="1">
    <location>
        <begin position="110"/>
        <end position="134"/>
    </location>
</feature>
<dbReference type="AlphaFoldDB" id="A0A0L0FDL3"/>
<dbReference type="GeneID" id="25913108"/>
<evidence type="ECO:0000313" key="3">
    <source>
        <dbReference type="Proteomes" id="UP000054560"/>
    </source>
</evidence>
<evidence type="ECO:0000313" key="2">
    <source>
        <dbReference type="EMBL" id="KNC74857.1"/>
    </source>
</evidence>
<accession>A0A0L0FDL3</accession>
<proteinExistence type="predicted"/>
<dbReference type="Proteomes" id="UP000054560">
    <property type="component" value="Unassembled WGS sequence"/>
</dbReference>
<keyword evidence="3" id="KW-1185">Reference proteome</keyword>
<dbReference type="RefSeq" id="XP_014148759.1">
    <property type="nucleotide sequence ID" value="XM_014293284.1"/>
</dbReference>
<sequence>MSAVEVEGTAPAVEAESVSIPAETTSAPESWTETIASVAGDAQRIVNDQFEKGGALNTDNVSSIVSEMAEVPGELLSSLSTGTNEAYEAASTSAGELFTALSNGLSSLVDGTSFTEAPTTDAGPVKAPPASTSE</sequence>